<protein>
    <submittedName>
        <fullName evidence="7">Uu.00g044000.m01.CDS01</fullName>
    </submittedName>
</protein>
<evidence type="ECO:0000313" key="7">
    <source>
        <dbReference type="EMBL" id="CAJ2501547.1"/>
    </source>
</evidence>
<dbReference type="Proteomes" id="UP001295740">
    <property type="component" value="Unassembled WGS sequence"/>
</dbReference>
<keyword evidence="5 6" id="KW-0472">Membrane</keyword>
<evidence type="ECO:0000256" key="3">
    <source>
        <dbReference type="ARBA" id="ARBA00022692"/>
    </source>
</evidence>
<dbReference type="GO" id="GO:0016020">
    <property type="term" value="C:membrane"/>
    <property type="evidence" value="ECO:0007669"/>
    <property type="project" value="UniProtKB-SubCell"/>
</dbReference>
<reference evidence="7" key="1">
    <citation type="submission" date="2023-10" db="EMBL/GenBank/DDBJ databases">
        <authorList>
            <person name="Hackl T."/>
        </authorList>
    </citation>
    <scope>NUCLEOTIDE SEQUENCE</scope>
</reference>
<evidence type="ECO:0000256" key="5">
    <source>
        <dbReference type="ARBA" id="ARBA00023136"/>
    </source>
</evidence>
<evidence type="ECO:0000256" key="4">
    <source>
        <dbReference type="ARBA" id="ARBA00022989"/>
    </source>
</evidence>
<dbReference type="Pfam" id="PF03647">
    <property type="entry name" value="Tmemb_14"/>
    <property type="match status" value="1"/>
</dbReference>
<accession>A0AAI8VBD8</accession>
<gene>
    <name evidence="7" type="ORF">KHLLAP_LOCUS2015</name>
</gene>
<evidence type="ECO:0000256" key="1">
    <source>
        <dbReference type="ARBA" id="ARBA00004370"/>
    </source>
</evidence>
<comment type="similarity">
    <text evidence="2">Belongs to the TMEM14 family.</text>
</comment>
<organism evidence="7 8">
    <name type="scientific">Anthostomella pinea</name>
    <dbReference type="NCBI Taxonomy" id="933095"/>
    <lineage>
        <taxon>Eukaryota</taxon>
        <taxon>Fungi</taxon>
        <taxon>Dikarya</taxon>
        <taxon>Ascomycota</taxon>
        <taxon>Pezizomycotina</taxon>
        <taxon>Sordariomycetes</taxon>
        <taxon>Xylariomycetidae</taxon>
        <taxon>Xylariales</taxon>
        <taxon>Xylariaceae</taxon>
        <taxon>Anthostomella</taxon>
    </lineage>
</organism>
<feature type="transmembrane region" description="Helical" evidence="6">
    <location>
        <begin position="6"/>
        <end position="23"/>
    </location>
</feature>
<dbReference type="EMBL" id="CAUWAG010000003">
    <property type="protein sequence ID" value="CAJ2501547.1"/>
    <property type="molecule type" value="Genomic_DNA"/>
</dbReference>
<comment type="caution">
    <text evidence="7">The sequence shown here is derived from an EMBL/GenBank/DDBJ whole genome shotgun (WGS) entry which is preliminary data.</text>
</comment>
<dbReference type="AlphaFoldDB" id="A0AAI8VBD8"/>
<evidence type="ECO:0000256" key="2">
    <source>
        <dbReference type="ARBA" id="ARBA00007590"/>
    </source>
</evidence>
<comment type="subcellular location">
    <subcellularLocation>
        <location evidence="1">Membrane</location>
    </subcellularLocation>
</comment>
<dbReference type="PANTHER" id="PTHR12668:SF15">
    <property type="entry name" value="UPF0136 DOMAIN PROTEIN (AFU_ORTHOLOGUE AFUA_1G03720)"/>
    <property type="match status" value="1"/>
</dbReference>
<dbReference type="InterPro" id="IPR044890">
    <property type="entry name" value="TMEM14_sf"/>
</dbReference>
<keyword evidence="3 6" id="KW-0812">Transmembrane</keyword>
<keyword evidence="4 6" id="KW-1133">Transmembrane helix</keyword>
<feature type="transmembrane region" description="Helical" evidence="6">
    <location>
        <begin position="30"/>
        <end position="48"/>
    </location>
</feature>
<feature type="transmembrane region" description="Helical" evidence="6">
    <location>
        <begin position="54"/>
        <end position="71"/>
    </location>
</feature>
<dbReference type="Gene3D" id="1.10.10.1740">
    <property type="entry name" value="Transmembrane protein 14-like"/>
    <property type="match status" value="1"/>
</dbReference>
<feature type="transmembrane region" description="Helical" evidence="6">
    <location>
        <begin position="83"/>
        <end position="100"/>
    </location>
</feature>
<dbReference type="InterPro" id="IPR005349">
    <property type="entry name" value="TMEM14"/>
</dbReference>
<evidence type="ECO:0000313" key="8">
    <source>
        <dbReference type="Proteomes" id="UP001295740"/>
    </source>
</evidence>
<sequence length="103" mass="10730">MSLHYIAYSLGALTAGGGTMGYVKTGSVPSIAAGMTVGILYGLGGYRIQTRQPYGVELALLASIILGGSSIPRALRLRKTVPTILSLVSLFGLLTFGRAWNAL</sequence>
<dbReference type="PANTHER" id="PTHR12668">
    <property type="entry name" value="TRANSMEMBRANE PROTEIN 14, 15"/>
    <property type="match status" value="1"/>
</dbReference>
<keyword evidence="8" id="KW-1185">Reference proteome</keyword>
<proteinExistence type="inferred from homology"/>
<name>A0AAI8VBD8_9PEZI</name>
<evidence type="ECO:0000256" key="6">
    <source>
        <dbReference type="SAM" id="Phobius"/>
    </source>
</evidence>